<sequence>MLRSPKISGGGSRSVVEISKEQFKKTFGELSKRQKQIVLDKQTHERTWSNDHQTLRVFSTRCEKSVAPNFLPNGHSIRPCSECIAILSLKNFRTAIKKPVPTDKNYVHMNYRYHPEVLERLFALNIGIREIFESAFTTGILQGKYKDLKVFTGLVEAMVSKLDRET</sequence>
<protein>
    <submittedName>
        <fullName evidence="1">Uncharacterized protein</fullName>
    </submittedName>
</protein>
<dbReference type="Proteomes" id="UP000053647">
    <property type="component" value="Unassembled WGS sequence"/>
</dbReference>
<dbReference type="AlphaFoldDB" id="A0A0C9TV86"/>
<accession>A0A0C9TV86</accession>
<reference evidence="2" key="2">
    <citation type="submission" date="2015-01" db="EMBL/GenBank/DDBJ databases">
        <title>Evolutionary Origins and Diversification of the Mycorrhizal Mutualists.</title>
        <authorList>
            <consortium name="DOE Joint Genome Institute"/>
            <consortium name="Mycorrhizal Genomics Consortium"/>
            <person name="Kohler A."/>
            <person name="Kuo A."/>
            <person name="Nagy L.G."/>
            <person name="Floudas D."/>
            <person name="Copeland A."/>
            <person name="Barry K.W."/>
            <person name="Cichocki N."/>
            <person name="Veneault-Fourrey C."/>
            <person name="LaButti K."/>
            <person name="Lindquist E.A."/>
            <person name="Lipzen A."/>
            <person name="Lundell T."/>
            <person name="Morin E."/>
            <person name="Murat C."/>
            <person name="Riley R."/>
            <person name="Ohm R."/>
            <person name="Sun H."/>
            <person name="Tunlid A."/>
            <person name="Henrissat B."/>
            <person name="Grigoriev I.V."/>
            <person name="Hibbett D.S."/>
            <person name="Martin F."/>
        </authorList>
    </citation>
    <scope>NUCLEOTIDE SEQUENCE [LARGE SCALE GENOMIC DNA]</scope>
    <source>
        <strain evidence="2">ATCC 200175</strain>
    </source>
</reference>
<evidence type="ECO:0000313" key="2">
    <source>
        <dbReference type="Proteomes" id="UP000053647"/>
    </source>
</evidence>
<keyword evidence="2" id="KW-1185">Reference proteome</keyword>
<evidence type="ECO:0000313" key="1">
    <source>
        <dbReference type="EMBL" id="KIJ11647.1"/>
    </source>
</evidence>
<dbReference type="EMBL" id="KN819375">
    <property type="protein sequence ID" value="KIJ11647.1"/>
    <property type="molecule type" value="Genomic_DNA"/>
</dbReference>
<gene>
    <name evidence="1" type="ORF">PAXINDRAFT_164081</name>
</gene>
<name>A0A0C9TV86_PAXIN</name>
<reference evidence="1 2" key="1">
    <citation type="submission" date="2014-06" db="EMBL/GenBank/DDBJ databases">
        <authorList>
            <consortium name="DOE Joint Genome Institute"/>
            <person name="Kuo A."/>
            <person name="Kohler A."/>
            <person name="Nagy L.G."/>
            <person name="Floudas D."/>
            <person name="Copeland A."/>
            <person name="Barry K.W."/>
            <person name="Cichocki N."/>
            <person name="Veneault-Fourrey C."/>
            <person name="LaButti K."/>
            <person name="Lindquist E.A."/>
            <person name="Lipzen A."/>
            <person name="Lundell T."/>
            <person name="Morin E."/>
            <person name="Murat C."/>
            <person name="Sun H."/>
            <person name="Tunlid A."/>
            <person name="Henrissat B."/>
            <person name="Grigoriev I.V."/>
            <person name="Hibbett D.S."/>
            <person name="Martin F."/>
            <person name="Nordberg H.P."/>
            <person name="Cantor M.N."/>
            <person name="Hua S.X."/>
        </authorList>
    </citation>
    <scope>NUCLEOTIDE SEQUENCE [LARGE SCALE GENOMIC DNA]</scope>
    <source>
        <strain evidence="1 2">ATCC 200175</strain>
    </source>
</reference>
<dbReference type="HOGENOM" id="CLU_1603272_0_0_1"/>
<dbReference type="OrthoDB" id="73076at2759"/>
<proteinExistence type="predicted"/>
<organism evidence="1 2">
    <name type="scientific">Paxillus involutus ATCC 200175</name>
    <dbReference type="NCBI Taxonomy" id="664439"/>
    <lineage>
        <taxon>Eukaryota</taxon>
        <taxon>Fungi</taxon>
        <taxon>Dikarya</taxon>
        <taxon>Basidiomycota</taxon>
        <taxon>Agaricomycotina</taxon>
        <taxon>Agaricomycetes</taxon>
        <taxon>Agaricomycetidae</taxon>
        <taxon>Boletales</taxon>
        <taxon>Paxilineae</taxon>
        <taxon>Paxillaceae</taxon>
        <taxon>Paxillus</taxon>
    </lineage>
</organism>